<dbReference type="GO" id="GO:0000455">
    <property type="term" value="P:enzyme-directed rRNA pseudouridine synthesis"/>
    <property type="evidence" value="ECO:0007669"/>
    <property type="project" value="UniProtKB-ARBA"/>
</dbReference>
<evidence type="ECO:0000256" key="1">
    <source>
        <dbReference type="ARBA" id="ARBA00008348"/>
    </source>
</evidence>
<dbReference type="InterPro" id="IPR002942">
    <property type="entry name" value="S4_RNA-bd"/>
</dbReference>
<evidence type="ECO:0000313" key="6">
    <source>
        <dbReference type="EMBL" id="MQM72631.1"/>
    </source>
</evidence>
<dbReference type="InterPro" id="IPR042092">
    <property type="entry name" value="PsdUridine_s_RsuA/RluB/E/F_cat"/>
</dbReference>
<gene>
    <name evidence="6" type="ORF">FRC53_04250</name>
</gene>
<dbReference type="GO" id="GO:0003723">
    <property type="term" value="F:RNA binding"/>
    <property type="evidence" value="ECO:0007669"/>
    <property type="project" value="UniProtKB-KW"/>
</dbReference>
<dbReference type="SUPFAM" id="SSF55174">
    <property type="entry name" value="Alpha-L RNA-binding motif"/>
    <property type="match status" value="1"/>
</dbReference>
<dbReference type="InterPro" id="IPR000748">
    <property type="entry name" value="PsdUridine_synth_RsuA/RluB/E/F"/>
</dbReference>
<dbReference type="InterPro" id="IPR006145">
    <property type="entry name" value="PsdUridine_synth_RsuA/RluA"/>
</dbReference>
<dbReference type="EC" id="5.4.99.-" evidence="4"/>
<evidence type="ECO:0000259" key="5">
    <source>
        <dbReference type="SMART" id="SM00363"/>
    </source>
</evidence>
<sequence length="238" mass="26667">MRLQKYMAHCGVASRRKAEQMIAEGRVQVNGEVVTFPGTQVSEADEVKVDGKSIAPEQHVYILLNKPKGVVSTSSDRHADQTLLDLIHSKERLYSVGRLDKETSGLLILTNDGDLTFQLTHPSRHVTKTYRCTVRGKVSASEVKQLRDGVSIPMDDGSRYQTQSAEVKVVKENRGSTVLTIRISEGKKRQVRKMCAEVGHPVIHLERKAIGSLTDPSLKPGQWRYLTKEEIERLKAEH</sequence>
<feature type="domain" description="RNA-binding S4" evidence="5">
    <location>
        <begin position="1"/>
        <end position="62"/>
    </location>
</feature>
<dbReference type="PROSITE" id="PS50889">
    <property type="entry name" value="S4"/>
    <property type="match status" value="1"/>
</dbReference>
<dbReference type="AlphaFoldDB" id="A0A6L5GQV1"/>
<evidence type="ECO:0000256" key="2">
    <source>
        <dbReference type="ARBA" id="ARBA00023235"/>
    </source>
</evidence>
<dbReference type="InterPro" id="IPR050343">
    <property type="entry name" value="RsuA_PseudoU_synthase"/>
</dbReference>
<accession>A0A6L5GQV1</accession>
<dbReference type="Pfam" id="PF00849">
    <property type="entry name" value="PseudoU_synth_2"/>
    <property type="match status" value="1"/>
</dbReference>
<dbReference type="Gene3D" id="3.30.70.580">
    <property type="entry name" value="Pseudouridine synthase I, catalytic domain, N-terminal subdomain"/>
    <property type="match status" value="1"/>
</dbReference>
<dbReference type="SMART" id="SM00363">
    <property type="entry name" value="S4"/>
    <property type="match status" value="1"/>
</dbReference>
<dbReference type="CDD" id="cd00165">
    <property type="entry name" value="S4"/>
    <property type="match status" value="1"/>
</dbReference>
<dbReference type="InterPro" id="IPR020103">
    <property type="entry name" value="PsdUridine_synth_cat_dom_sf"/>
</dbReference>
<evidence type="ECO:0000256" key="4">
    <source>
        <dbReference type="RuleBase" id="RU003887"/>
    </source>
</evidence>
<dbReference type="PROSITE" id="PS01149">
    <property type="entry name" value="PSI_RSU"/>
    <property type="match status" value="1"/>
</dbReference>
<dbReference type="InterPro" id="IPR036986">
    <property type="entry name" value="S4_RNA-bd_sf"/>
</dbReference>
<dbReference type="PANTHER" id="PTHR47683">
    <property type="entry name" value="PSEUDOURIDINE SYNTHASE FAMILY PROTEIN-RELATED"/>
    <property type="match status" value="1"/>
</dbReference>
<dbReference type="Gene3D" id="3.30.70.1560">
    <property type="entry name" value="Alpha-L RNA-binding motif"/>
    <property type="match status" value="1"/>
</dbReference>
<proteinExistence type="inferred from homology"/>
<keyword evidence="7" id="KW-1185">Reference proteome</keyword>
<keyword evidence="2 4" id="KW-0413">Isomerase</keyword>
<dbReference type="NCBIfam" id="TIGR00093">
    <property type="entry name" value="pseudouridine synthase"/>
    <property type="match status" value="1"/>
</dbReference>
<reference evidence="6" key="1">
    <citation type="journal article" date="2020" name="Appl. Environ. Microbiol.">
        <title>Medium-Chain Fatty Acid Synthesis by 'Candidatus Weimeria bifida' gen. nov., sp. nov., and 'Candidatus Pseudoramibacter fermentans' sp. nov.</title>
        <authorList>
            <person name="Scarborough M.J."/>
            <person name="Myers K.S."/>
            <person name="Donohue T.J."/>
            <person name="Noguera D.R."/>
        </authorList>
    </citation>
    <scope>NUCLEOTIDE SEQUENCE</scope>
    <source>
        <strain evidence="6">EUB1.1</strain>
    </source>
</reference>
<dbReference type="Pfam" id="PF01479">
    <property type="entry name" value="S4"/>
    <property type="match status" value="1"/>
</dbReference>
<dbReference type="FunFam" id="3.10.290.10:FF:000003">
    <property type="entry name" value="Pseudouridine synthase"/>
    <property type="match status" value="1"/>
</dbReference>
<dbReference type="InterPro" id="IPR020094">
    <property type="entry name" value="TruA/RsuA/RluB/E/F_N"/>
</dbReference>
<dbReference type="PANTHER" id="PTHR47683:SF2">
    <property type="entry name" value="RNA-BINDING S4 DOMAIN-CONTAINING PROTEIN"/>
    <property type="match status" value="1"/>
</dbReference>
<dbReference type="SUPFAM" id="SSF55120">
    <property type="entry name" value="Pseudouridine synthase"/>
    <property type="match status" value="1"/>
</dbReference>
<name>A0A6L5GQV1_9FIRM</name>
<evidence type="ECO:0000313" key="7">
    <source>
        <dbReference type="Proteomes" id="UP000473648"/>
    </source>
</evidence>
<dbReference type="Gene3D" id="3.10.290.10">
    <property type="entry name" value="RNA-binding S4 domain"/>
    <property type="match status" value="1"/>
</dbReference>
<evidence type="ECO:0000256" key="3">
    <source>
        <dbReference type="PROSITE-ProRule" id="PRU00182"/>
    </source>
</evidence>
<dbReference type="GO" id="GO:0120159">
    <property type="term" value="F:rRNA pseudouridine synthase activity"/>
    <property type="evidence" value="ECO:0007669"/>
    <property type="project" value="UniProtKB-ARBA"/>
</dbReference>
<comment type="similarity">
    <text evidence="1 4">Belongs to the pseudouridine synthase RsuA family.</text>
</comment>
<comment type="caution">
    <text evidence="6">The sequence shown here is derived from an EMBL/GenBank/DDBJ whole genome shotgun (WGS) entry which is preliminary data.</text>
</comment>
<organism evidence="6 7">
    <name type="scientific">Candidatus Pseudoramibacter fermentans</name>
    <dbReference type="NCBI Taxonomy" id="2594427"/>
    <lineage>
        <taxon>Bacteria</taxon>
        <taxon>Bacillati</taxon>
        <taxon>Bacillota</taxon>
        <taxon>Clostridia</taxon>
        <taxon>Eubacteriales</taxon>
        <taxon>Eubacteriaceae</taxon>
        <taxon>Pseudoramibacter</taxon>
    </lineage>
</organism>
<dbReference type="EMBL" id="VOGB01000004">
    <property type="protein sequence ID" value="MQM72631.1"/>
    <property type="molecule type" value="Genomic_DNA"/>
</dbReference>
<dbReference type="Proteomes" id="UP000473648">
    <property type="component" value="Unassembled WGS sequence"/>
</dbReference>
<dbReference type="InterPro" id="IPR018496">
    <property type="entry name" value="PsdUridine_synth_RsuA/RluB_CS"/>
</dbReference>
<keyword evidence="3" id="KW-0694">RNA-binding</keyword>
<dbReference type="CDD" id="cd02870">
    <property type="entry name" value="PseudoU_synth_RsuA_like"/>
    <property type="match status" value="1"/>
</dbReference>
<protein>
    <recommendedName>
        <fullName evidence="4">Pseudouridine synthase</fullName>
        <ecNumber evidence="4">5.4.99.-</ecNumber>
    </recommendedName>
</protein>